<protein>
    <recommendedName>
        <fullName evidence="1">ESAT-6-like protein</fullName>
    </recommendedName>
</protein>
<accession>A0A1H9R0A3</accession>
<organism evidence="2 3">
    <name type="scientific">Corynebacterium cystitidis DSM 20524</name>
    <dbReference type="NCBI Taxonomy" id="1121357"/>
    <lineage>
        <taxon>Bacteria</taxon>
        <taxon>Bacillati</taxon>
        <taxon>Actinomycetota</taxon>
        <taxon>Actinomycetes</taxon>
        <taxon>Mycobacteriales</taxon>
        <taxon>Corynebacteriaceae</taxon>
        <taxon>Corynebacterium</taxon>
    </lineage>
</organism>
<reference evidence="3" key="1">
    <citation type="submission" date="2016-10" db="EMBL/GenBank/DDBJ databases">
        <authorList>
            <person name="Varghese N."/>
            <person name="Submissions S."/>
        </authorList>
    </citation>
    <scope>NUCLEOTIDE SEQUENCE [LARGE SCALE GENOMIC DNA]</scope>
    <source>
        <strain evidence="3">DSM 20524</strain>
    </source>
</reference>
<dbReference type="Gene3D" id="1.10.287.1060">
    <property type="entry name" value="ESAT-6-like"/>
    <property type="match status" value="1"/>
</dbReference>
<name>A0A1H9R0A3_9CORY</name>
<evidence type="ECO:0000256" key="1">
    <source>
        <dbReference type="RuleBase" id="RU362001"/>
    </source>
</evidence>
<keyword evidence="3" id="KW-1185">Reference proteome</keyword>
<dbReference type="InterPro" id="IPR010310">
    <property type="entry name" value="T7SS_ESAT-6-like"/>
</dbReference>
<dbReference type="Pfam" id="PF06013">
    <property type="entry name" value="WXG100"/>
    <property type="match status" value="1"/>
</dbReference>
<comment type="similarity">
    <text evidence="1">Belongs to the WXG100 family.</text>
</comment>
<dbReference type="NCBIfam" id="TIGR03930">
    <property type="entry name" value="WXG100_ESAT6"/>
    <property type="match status" value="1"/>
</dbReference>
<dbReference type="InterPro" id="IPR036689">
    <property type="entry name" value="ESAT-6-like_sf"/>
</dbReference>
<evidence type="ECO:0000313" key="3">
    <source>
        <dbReference type="Proteomes" id="UP000198929"/>
    </source>
</evidence>
<dbReference type="AlphaFoldDB" id="A0A1H9R0A3"/>
<dbReference type="SUPFAM" id="SSF140453">
    <property type="entry name" value="EsxAB dimer-like"/>
    <property type="match status" value="1"/>
</dbReference>
<proteinExistence type="inferred from homology"/>
<dbReference type="EMBL" id="FOGQ01000002">
    <property type="protein sequence ID" value="SER66271.1"/>
    <property type="molecule type" value="Genomic_DNA"/>
</dbReference>
<dbReference type="STRING" id="1121357.SAMN05661109_00736"/>
<dbReference type="Proteomes" id="UP000198929">
    <property type="component" value="Unassembled WGS sequence"/>
</dbReference>
<sequence>MSETIKYGFNNLAAASEDIASSARNVAAELDELKNVLAPMAESWVGEAADSYWIHQKKWDDAAHELNEILNTIADNVRQGSLRMEGINSAIARSWSGA</sequence>
<evidence type="ECO:0000313" key="2">
    <source>
        <dbReference type="EMBL" id="SER66271.1"/>
    </source>
</evidence>
<dbReference type="RefSeq" id="WP_092256315.1">
    <property type="nucleotide sequence ID" value="NZ_CP047199.1"/>
</dbReference>
<gene>
    <name evidence="2" type="ORF">SAMN05661109_00736</name>
</gene>